<evidence type="ECO:0000256" key="4">
    <source>
        <dbReference type="PROSITE-ProRule" id="PRU00027"/>
    </source>
</evidence>
<evidence type="ECO:0000256" key="1">
    <source>
        <dbReference type="ARBA" id="ARBA00022723"/>
    </source>
</evidence>
<dbReference type="GO" id="GO:0008270">
    <property type="term" value="F:zinc ion binding"/>
    <property type="evidence" value="ECO:0007669"/>
    <property type="project" value="UniProtKB-KW"/>
</dbReference>
<evidence type="ECO:0000313" key="6">
    <source>
        <dbReference type="EMBL" id="KAL0006436.1"/>
    </source>
</evidence>
<dbReference type="InterPro" id="IPR003656">
    <property type="entry name" value="Znf_BED"/>
</dbReference>
<protein>
    <recommendedName>
        <fullName evidence="5">BED-type domain-containing protein</fullName>
    </recommendedName>
</protein>
<keyword evidence="2 4" id="KW-0863">Zinc-finger</keyword>
<organism evidence="6 7">
    <name type="scientific">Lithocarpus litseifolius</name>
    <dbReference type="NCBI Taxonomy" id="425828"/>
    <lineage>
        <taxon>Eukaryota</taxon>
        <taxon>Viridiplantae</taxon>
        <taxon>Streptophyta</taxon>
        <taxon>Embryophyta</taxon>
        <taxon>Tracheophyta</taxon>
        <taxon>Spermatophyta</taxon>
        <taxon>Magnoliopsida</taxon>
        <taxon>eudicotyledons</taxon>
        <taxon>Gunneridae</taxon>
        <taxon>Pentapetalae</taxon>
        <taxon>rosids</taxon>
        <taxon>fabids</taxon>
        <taxon>Fagales</taxon>
        <taxon>Fagaceae</taxon>
        <taxon>Lithocarpus</taxon>
    </lineage>
</organism>
<name>A0AAW2DBB0_9ROSI</name>
<evidence type="ECO:0000256" key="3">
    <source>
        <dbReference type="ARBA" id="ARBA00022833"/>
    </source>
</evidence>
<evidence type="ECO:0000313" key="7">
    <source>
        <dbReference type="Proteomes" id="UP001459277"/>
    </source>
</evidence>
<dbReference type="PANTHER" id="PTHR46951:SF2">
    <property type="entry name" value="BED-TYPE DOMAIN-CONTAINING PROTEIN"/>
    <property type="match status" value="1"/>
</dbReference>
<dbReference type="GO" id="GO:0003677">
    <property type="term" value="F:DNA binding"/>
    <property type="evidence" value="ECO:0007669"/>
    <property type="project" value="InterPro"/>
</dbReference>
<comment type="caution">
    <text evidence="6">The sequence shown here is derived from an EMBL/GenBank/DDBJ whole genome shotgun (WGS) entry which is preliminary data.</text>
</comment>
<dbReference type="PROSITE" id="PS50808">
    <property type="entry name" value="ZF_BED"/>
    <property type="match status" value="1"/>
</dbReference>
<reference evidence="6 7" key="1">
    <citation type="submission" date="2024-01" db="EMBL/GenBank/DDBJ databases">
        <title>A telomere-to-telomere, gap-free genome of sweet tea (Lithocarpus litseifolius).</title>
        <authorList>
            <person name="Zhou J."/>
        </authorList>
    </citation>
    <scope>NUCLEOTIDE SEQUENCE [LARGE SCALE GENOMIC DNA]</scope>
    <source>
        <strain evidence="6">Zhou-2022a</strain>
        <tissue evidence="6">Leaf</tissue>
    </source>
</reference>
<sequence>MRSFPPEKEGREHWCFCVVDGGFGFVDGGFDVVDGELMVDLGLLTVDLVLLMADLVLLIGRVLLLMANSGGFIVDCVGIFCAEIDFEWIKMETETGSTPSHEVDSNVVESSSRVREKVDPAWEHFSLGADEKGRNTFTCLYCRQTYKGGGINRMKRHLAGIKGDIGSCKKVSHDVRYQMVEYLKEFELKKKAEKQRQEEMFSVPSTNSDIQEDEDVQEVFSSGLPKKSVLGKRKGRGPVDNYFAPRTTPGAQPGLKSVFQSKEKVRQADMAIARWMYDNCISFNAVNSVYYQRMIDAIAAVGPGYKGPSYHAVRVPLLRDQKKEVQLLVDSQRRH</sequence>
<dbReference type="Pfam" id="PF02892">
    <property type="entry name" value="zf-BED"/>
    <property type="match status" value="1"/>
</dbReference>
<dbReference type="PANTHER" id="PTHR46951">
    <property type="entry name" value="BED-TYPE DOMAIN-CONTAINING PROTEIN"/>
    <property type="match status" value="1"/>
</dbReference>
<evidence type="ECO:0000259" key="5">
    <source>
        <dbReference type="PROSITE" id="PS50808"/>
    </source>
</evidence>
<proteinExistence type="predicted"/>
<keyword evidence="1" id="KW-0479">Metal-binding</keyword>
<feature type="domain" description="BED-type" evidence="5">
    <location>
        <begin position="116"/>
        <end position="175"/>
    </location>
</feature>
<keyword evidence="3" id="KW-0862">Zinc</keyword>
<accession>A0AAW2DBB0</accession>
<evidence type="ECO:0000256" key="2">
    <source>
        <dbReference type="ARBA" id="ARBA00022771"/>
    </source>
</evidence>
<dbReference type="EMBL" id="JAZDWU010000004">
    <property type="protein sequence ID" value="KAL0006436.1"/>
    <property type="molecule type" value="Genomic_DNA"/>
</dbReference>
<dbReference type="AlphaFoldDB" id="A0AAW2DBB0"/>
<keyword evidence="7" id="KW-1185">Reference proteome</keyword>
<gene>
    <name evidence="6" type="ORF">SO802_013997</name>
</gene>
<dbReference type="Proteomes" id="UP001459277">
    <property type="component" value="Unassembled WGS sequence"/>
</dbReference>